<dbReference type="RefSeq" id="WP_143311751.1">
    <property type="nucleotide sequence ID" value="NZ_FZMP01000178.1"/>
</dbReference>
<evidence type="ECO:0000256" key="4">
    <source>
        <dbReference type="ARBA" id="ARBA00022801"/>
    </source>
</evidence>
<evidence type="ECO:0000256" key="3">
    <source>
        <dbReference type="ARBA" id="ARBA00022723"/>
    </source>
</evidence>
<evidence type="ECO:0000256" key="2">
    <source>
        <dbReference type="ARBA" id="ARBA00022722"/>
    </source>
</evidence>
<keyword evidence="6" id="KW-0411">Iron-sulfur</keyword>
<organism evidence="8 9">
    <name type="scientific">Candidatus Methanoperedens nitratireducens</name>
    <dbReference type="NCBI Taxonomy" id="1392998"/>
    <lineage>
        <taxon>Archaea</taxon>
        <taxon>Methanobacteriati</taxon>
        <taxon>Methanobacteriota</taxon>
        <taxon>Stenosarchaea group</taxon>
        <taxon>Methanomicrobia</taxon>
        <taxon>Methanosarcinales</taxon>
        <taxon>ANME-2 cluster</taxon>
        <taxon>Candidatus Methanoperedentaceae</taxon>
        <taxon>Candidatus Methanoperedens</taxon>
    </lineage>
</organism>
<feature type="domain" description="DUF83" evidence="7">
    <location>
        <begin position="161"/>
        <end position="241"/>
    </location>
</feature>
<dbReference type="AlphaFoldDB" id="A0A284VQ80"/>
<evidence type="ECO:0000256" key="5">
    <source>
        <dbReference type="ARBA" id="ARBA00023004"/>
    </source>
</evidence>
<proteinExistence type="predicted"/>
<dbReference type="InterPro" id="IPR011604">
    <property type="entry name" value="PDDEXK-like_dom_sf"/>
</dbReference>
<evidence type="ECO:0000313" key="8">
    <source>
        <dbReference type="EMBL" id="SNQ61379.1"/>
    </source>
</evidence>
<dbReference type="GO" id="GO:0046872">
    <property type="term" value="F:metal ion binding"/>
    <property type="evidence" value="ECO:0007669"/>
    <property type="project" value="UniProtKB-KW"/>
</dbReference>
<keyword evidence="5" id="KW-0408">Iron</keyword>
<dbReference type="InterPro" id="IPR051827">
    <property type="entry name" value="Cas4_exonuclease"/>
</dbReference>
<evidence type="ECO:0000256" key="6">
    <source>
        <dbReference type="ARBA" id="ARBA00023014"/>
    </source>
</evidence>
<dbReference type="InterPro" id="IPR022765">
    <property type="entry name" value="Dna2/Cas4_DUF83"/>
</dbReference>
<dbReference type="PANTHER" id="PTHR36531:SF6">
    <property type="entry name" value="DNA REPLICATION ATP-DEPENDENT HELICASE_NUCLEASE DNA2"/>
    <property type="match status" value="1"/>
</dbReference>
<keyword evidence="2" id="KW-0540">Nuclease</keyword>
<sequence>MIRVSEITTYLKCPRMCYYTNKGHKLLTDASPGYPERIILKELALMYGLASGREDILSILNNELDRISKEVRIIYRAELEGVEDDALLDAVSAVRTSLENICSNLSSNADYYANSQVDIEPLLHSEKFGLSGSPDKLINIDETPVPSIIKTGAMPENGVWQGDRLQLTAYAILVEDKYNSIVERGFVEYARWGTVREVTIKRHERRKVLQLRDRIKKIQDGLMPERPQDAPCERCGFAGLCEVKSTLASRFF</sequence>
<dbReference type="Pfam" id="PF01930">
    <property type="entry name" value="Cas_Cas4"/>
    <property type="match status" value="1"/>
</dbReference>
<evidence type="ECO:0000259" key="7">
    <source>
        <dbReference type="Pfam" id="PF01930"/>
    </source>
</evidence>
<reference evidence="9" key="1">
    <citation type="submission" date="2017-06" db="EMBL/GenBank/DDBJ databases">
        <authorList>
            <person name="Cremers G."/>
        </authorList>
    </citation>
    <scope>NUCLEOTIDE SEQUENCE [LARGE SCALE GENOMIC DNA]</scope>
</reference>
<dbReference type="Gene3D" id="3.90.320.10">
    <property type="match status" value="1"/>
</dbReference>
<comment type="cofactor">
    <cofactor evidence="1">
        <name>[4Fe-4S] cluster</name>
        <dbReference type="ChEBI" id="CHEBI:49883"/>
    </cofactor>
</comment>
<dbReference type="Proteomes" id="UP000218615">
    <property type="component" value="Unassembled WGS sequence"/>
</dbReference>
<dbReference type="EMBL" id="FZMP01000178">
    <property type="protein sequence ID" value="SNQ61379.1"/>
    <property type="molecule type" value="Genomic_DNA"/>
</dbReference>
<accession>A0A284VQ80</accession>
<evidence type="ECO:0000256" key="1">
    <source>
        <dbReference type="ARBA" id="ARBA00001966"/>
    </source>
</evidence>
<keyword evidence="9" id="KW-1185">Reference proteome</keyword>
<keyword evidence="3" id="KW-0479">Metal-binding</keyword>
<dbReference type="GO" id="GO:0016787">
    <property type="term" value="F:hydrolase activity"/>
    <property type="evidence" value="ECO:0007669"/>
    <property type="project" value="UniProtKB-KW"/>
</dbReference>
<protein>
    <recommendedName>
        <fullName evidence="7">DUF83 domain-containing protein</fullName>
    </recommendedName>
</protein>
<dbReference type="OrthoDB" id="26676at2157"/>
<gene>
    <name evidence="8" type="ORF">MNV_330047</name>
</gene>
<dbReference type="GO" id="GO:0004518">
    <property type="term" value="F:nuclease activity"/>
    <property type="evidence" value="ECO:0007669"/>
    <property type="project" value="UniProtKB-KW"/>
</dbReference>
<name>A0A284VQ80_9EURY</name>
<evidence type="ECO:0000313" key="9">
    <source>
        <dbReference type="Proteomes" id="UP000218615"/>
    </source>
</evidence>
<keyword evidence="4" id="KW-0378">Hydrolase</keyword>
<dbReference type="GO" id="GO:0051536">
    <property type="term" value="F:iron-sulfur cluster binding"/>
    <property type="evidence" value="ECO:0007669"/>
    <property type="project" value="UniProtKB-KW"/>
</dbReference>
<dbReference type="PANTHER" id="PTHR36531">
    <property type="entry name" value="CRISPR-ASSOCIATED EXONUCLEASE CAS4"/>
    <property type="match status" value="1"/>
</dbReference>